<dbReference type="EC" id="2.1.1.-" evidence="9"/>
<evidence type="ECO:0000256" key="10">
    <source>
        <dbReference type="SAM" id="Phobius"/>
    </source>
</evidence>
<keyword evidence="6 10" id="KW-1133">Transmembrane helix</keyword>
<keyword evidence="9" id="KW-0489">Methyltransferase</keyword>
<proteinExistence type="inferred from homology"/>
<feature type="transmembrane region" description="Helical" evidence="10">
    <location>
        <begin position="123"/>
        <end position="146"/>
    </location>
</feature>
<feature type="transmembrane region" description="Helical" evidence="10">
    <location>
        <begin position="193"/>
        <end position="218"/>
    </location>
</feature>
<reference evidence="13" key="1">
    <citation type="submission" date="2022-04" db="EMBL/GenBank/DDBJ databases">
        <title>Tomato heritable bacteria conferring resistance against bacterial wilt.</title>
        <authorList>
            <person name="Yin J."/>
        </authorList>
    </citation>
    <scope>NUCLEOTIDE SEQUENCE</scope>
    <source>
        <strain evidence="13">Cra20</strain>
    </source>
</reference>
<evidence type="ECO:0000256" key="9">
    <source>
        <dbReference type="RuleBase" id="RU003794"/>
    </source>
</evidence>
<dbReference type="InterPro" id="IPR010627">
    <property type="entry name" value="Prepilin_pept_A24_N"/>
</dbReference>
<keyword evidence="7 10" id="KW-0472">Membrane</keyword>
<comment type="function">
    <text evidence="9">Plays an essential role in type IV pili and type II pseudopili formation by proteolytically removing the leader sequence from substrate proteins and subsequently monomethylating the alpha-amino group of the newly exposed N-terminal phenylalanine.</text>
</comment>
<dbReference type="PANTHER" id="PTHR30487">
    <property type="entry name" value="TYPE 4 PREPILIN-LIKE PROTEINS LEADER PEPTIDE-PROCESSING ENZYME"/>
    <property type="match status" value="1"/>
</dbReference>
<dbReference type="InterPro" id="IPR050882">
    <property type="entry name" value="Prepilin_peptidase/N-MTase"/>
</dbReference>
<evidence type="ECO:0000256" key="6">
    <source>
        <dbReference type="ARBA" id="ARBA00022989"/>
    </source>
</evidence>
<evidence type="ECO:0000259" key="11">
    <source>
        <dbReference type="Pfam" id="PF01478"/>
    </source>
</evidence>
<dbReference type="EC" id="3.4.23.43" evidence="9"/>
<keyword evidence="9" id="KW-0511">Multifunctional enzyme</keyword>
<keyword evidence="3" id="KW-1003">Cell membrane</keyword>
<feature type="transmembrane region" description="Helical" evidence="10">
    <location>
        <begin position="84"/>
        <end position="117"/>
    </location>
</feature>
<evidence type="ECO:0000256" key="8">
    <source>
        <dbReference type="RuleBase" id="RU003793"/>
    </source>
</evidence>
<feature type="transmembrane region" description="Helical" evidence="10">
    <location>
        <begin position="153"/>
        <end position="173"/>
    </location>
</feature>
<protein>
    <recommendedName>
        <fullName evidence="9">Prepilin leader peptidase/N-methyltransferase</fullName>
        <ecNumber evidence="9">2.1.1.-</ecNumber>
        <ecNumber evidence="9">3.4.23.43</ecNumber>
    </recommendedName>
</protein>
<comment type="caution">
    <text evidence="13">The sequence shown here is derived from an EMBL/GenBank/DDBJ whole genome shotgun (WGS) entry which is preliminary data.</text>
</comment>
<comment type="catalytic activity">
    <reaction evidence="9">
        <text>Typically cleaves a -Gly-|-Phe- bond to release an N-terminal, basic peptide of 5-8 residues from type IV prepilin, and then N-methylates the new N-terminal amino group, the methyl donor being S-adenosyl-L-methionine.</text>
        <dbReference type="EC" id="3.4.23.43"/>
    </reaction>
</comment>
<dbReference type="Gene3D" id="1.20.120.1220">
    <property type="match status" value="1"/>
</dbReference>
<keyword evidence="9" id="KW-0808">Transferase</keyword>
<feature type="transmembrane region" description="Helical" evidence="10">
    <location>
        <begin position="6"/>
        <end position="30"/>
    </location>
</feature>
<accession>A0ABU3MZ32</accession>
<evidence type="ECO:0000256" key="2">
    <source>
        <dbReference type="ARBA" id="ARBA00005801"/>
    </source>
</evidence>
<dbReference type="PRINTS" id="PR00864">
    <property type="entry name" value="PREPILNPTASE"/>
</dbReference>
<dbReference type="Pfam" id="PF06750">
    <property type="entry name" value="A24_N_bact"/>
    <property type="match status" value="1"/>
</dbReference>
<evidence type="ECO:0000256" key="7">
    <source>
        <dbReference type="ARBA" id="ARBA00023136"/>
    </source>
</evidence>
<keyword evidence="9" id="KW-0645">Protease</keyword>
<comment type="subcellular location">
    <subcellularLocation>
        <location evidence="1">Cell inner membrane</location>
        <topology evidence="1">Multi-pass membrane protein</topology>
    </subcellularLocation>
    <subcellularLocation>
        <location evidence="9">Cell membrane</location>
        <topology evidence="9">Multi-pass membrane protein</topology>
    </subcellularLocation>
</comment>
<evidence type="ECO:0000256" key="1">
    <source>
        <dbReference type="ARBA" id="ARBA00004429"/>
    </source>
</evidence>
<keyword evidence="4" id="KW-0997">Cell inner membrane</keyword>
<dbReference type="InterPro" id="IPR000045">
    <property type="entry name" value="Prepilin_IV_endopep_pep"/>
</dbReference>
<feature type="transmembrane region" description="Helical" evidence="10">
    <location>
        <begin position="230"/>
        <end position="247"/>
    </location>
</feature>
<evidence type="ECO:0000313" key="13">
    <source>
        <dbReference type="EMBL" id="MDT8757555.1"/>
    </source>
</evidence>
<evidence type="ECO:0000256" key="5">
    <source>
        <dbReference type="ARBA" id="ARBA00022692"/>
    </source>
</evidence>
<organism evidence="13">
    <name type="scientific">Sphingomonas psychrotolerans</name>
    <dbReference type="NCBI Taxonomy" id="1327635"/>
    <lineage>
        <taxon>Bacteria</taxon>
        <taxon>Pseudomonadati</taxon>
        <taxon>Pseudomonadota</taxon>
        <taxon>Alphaproteobacteria</taxon>
        <taxon>Sphingomonadales</taxon>
        <taxon>Sphingomonadaceae</taxon>
        <taxon>Sphingomonas</taxon>
    </lineage>
</organism>
<gene>
    <name evidence="13" type="ORF">MZO42_02490</name>
</gene>
<feature type="domain" description="Prepilin type IV endopeptidase peptidase" evidence="11">
    <location>
        <begin position="107"/>
        <end position="214"/>
    </location>
</feature>
<keyword evidence="5 9" id="KW-0812">Transmembrane</keyword>
<dbReference type="Pfam" id="PF01478">
    <property type="entry name" value="Peptidase_A24"/>
    <property type="match status" value="1"/>
</dbReference>
<comment type="similarity">
    <text evidence="2 8">Belongs to the peptidase A24 family.</text>
</comment>
<feature type="domain" description="Prepilin peptidase A24 N-terminal" evidence="12">
    <location>
        <begin position="15"/>
        <end position="92"/>
    </location>
</feature>
<dbReference type="PANTHER" id="PTHR30487:SF0">
    <property type="entry name" value="PREPILIN LEADER PEPTIDASE_N-METHYLTRANSFERASE-RELATED"/>
    <property type="match status" value="1"/>
</dbReference>
<name>A0ABU3MZ32_9SPHN</name>
<evidence type="ECO:0000256" key="3">
    <source>
        <dbReference type="ARBA" id="ARBA00022475"/>
    </source>
</evidence>
<evidence type="ECO:0000256" key="4">
    <source>
        <dbReference type="ARBA" id="ARBA00022519"/>
    </source>
</evidence>
<keyword evidence="9" id="KW-0378">Hydrolase</keyword>
<sequence length="268" mass="27406">MLIDAWLWPVLLGALGLVFGSFIATVAIRWPQGRSPLRGRSACDSCGKPLTARELVPLASFLMQRGRCRGCSAPISLGHPLTEVLGLAIGVAAGLALPGVAGLAGAVFGWLLLMLAALDLTAFWLPNLLTGALAMAGLGFGLVGLPPPIDARLIGGVGGFAALAAVAAGYRLLRGRQGLGGGDPKLFGAIGCWLGWQALPLVLLAAALIGLAAVLGLYMGGRKIGATDRLPFGVMLAAAAFTVWIGQTLTPPPAQDDIVAITSFVEIR</sequence>
<dbReference type="EMBL" id="JALMLT010000001">
    <property type="protein sequence ID" value="MDT8757555.1"/>
    <property type="molecule type" value="Genomic_DNA"/>
</dbReference>
<evidence type="ECO:0000259" key="12">
    <source>
        <dbReference type="Pfam" id="PF06750"/>
    </source>
</evidence>
<dbReference type="InterPro" id="IPR014032">
    <property type="entry name" value="Peptidase_A24A_bac"/>
</dbReference>